<dbReference type="EMBL" id="JAJSOW010000104">
    <property type="protein sequence ID" value="KAI9168723.1"/>
    <property type="molecule type" value="Genomic_DNA"/>
</dbReference>
<name>A0AAD5NMJ7_ACENE</name>
<evidence type="ECO:0000313" key="2">
    <source>
        <dbReference type="EMBL" id="KAI9168723.1"/>
    </source>
</evidence>
<feature type="region of interest" description="Disordered" evidence="1">
    <location>
        <begin position="93"/>
        <end position="121"/>
    </location>
</feature>
<reference evidence="2" key="2">
    <citation type="submission" date="2023-02" db="EMBL/GenBank/DDBJ databases">
        <authorList>
            <person name="Swenson N.G."/>
            <person name="Wegrzyn J.L."/>
            <person name="Mcevoy S.L."/>
        </authorList>
    </citation>
    <scope>NUCLEOTIDE SEQUENCE</scope>
    <source>
        <strain evidence="2">91603</strain>
        <tissue evidence="2">Leaf</tissue>
    </source>
</reference>
<evidence type="ECO:0000256" key="1">
    <source>
        <dbReference type="SAM" id="MobiDB-lite"/>
    </source>
</evidence>
<sequence length="258" mass="27746">MRWKQPTKSLLGLTWCWKLKPVKQSQSSIVLSTRDGPQDDRYRNVIEEVVYLARTASYSVMYPTVILPAAPLVSSSPSSVSLIANVGISLRSSRPTDTPPLTSTKSQTSLPVKLSTPPTARSSLSEIAARASRVRNIPGQIQRQASATFSMKPDDLSLVSPPHPPPIVPSRSQLRVDRAKETAVILLTTTLVSSSPSSVSHIANVGISLVSSRPIDTPHLTPAKFQTSLPAKLFTPPTVGSPLSEMAARASRVRKIPG</sequence>
<dbReference type="AlphaFoldDB" id="A0AAD5NMJ7"/>
<keyword evidence="3" id="KW-1185">Reference proteome</keyword>
<evidence type="ECO:0000313" key="3">
    <source>
        <dbReference type="Proteomes" id="UP001064489"/>
    </source>
</evidence>
<comment type="caution">
    <text evidence="2">The sequence shown here is derived from an EMBL/GenBank/DDBJ whole genome shotgun (WGS) entry which is preliminary data.</text>
</comment>
<proteinExistence type="predicted"/>
<gene>
    <name evidence="2" type="ORF">LWI28_001067</name>
</gene>
<accession>A0AAD5NMJ7</accession>
<reference evidence="2" key="1">
    <citation type="journal article" date="2022" name="Plant J.">
        <title>Strategies of tolerance reflected in two North American maple genomes.</title>
        <authorList>
            <person name="McEvoy S.L."/>
            <person name="Sezen U.U."/>
            <person name="Trouern-Trend A."/>
            <person name="McMahon S.M."/>
            <person name="Schaberg P.G."/>
            <person name="Yang J."/>
            <person name="Wegrzyn J.L."/>
            <person name="Swenson N.G."/>
        </authorList>
    </citation>
    <scope>NUCLEOTIDE SEQUENCE</scope>
    <source>
        <strain evidence="2">91603</strain>
    </source>
</reference>
<organism evidence="2 3">
    <name type="scientific">Acer negundo</name>
    <name type="common">Box elder</name>
    <dbReference type="NCBI Taxonomy" id="4023"/>
    <lineage>
        <taxon>Eukaryota</taxon>
        <taxon>Viridiplantae</taxon>
        <taxon>Streptophyta</taxon>
        <taxon>Embryophyta</taxon>
        <taxon>Tracheophyta</taxon>
        <taxon>Spermatophyta</taxon>
        <taxon>Magnoliopsida</taxon>
        <taxon>eudicotyledons</taxon>
        <taxon>Gunneridae</taxon>
        <taxon>Pentapetalae</taxon>
        <taxon>rosids</taxon>
        <taxon>malvids</taxon>
        <taxon>Sapindales</taxon>
        <taxon>Sapindaceae</taxon>
        <taxon>Hippocastanoideae</taxon>
        <taxon>Acereae</taxon>
        <taxon>Acer</taxon>
    </lineage>
</organism>
<dbReference type="Proteomes" id="UP001064489">
    <property type="component" value="Chromosome 7"/>
</dbReference>
<protein>
    <submittedName>
        <fullName evidence="2">Uncharacterized protein</fullName>
    </submittedName>
</protein>